<dbReference type="InterPro" id="IPR040170">
    <property type="entry name" value="Cytosol_ACT"/>
</dbReference>
<evidence type="ECO:0000259" key="2">
    <source>
        <dbReference type="PROSITE" id="PS51770"/>
    </source>
</evidence>
<dbReference type="GO" id="GO:0052816">
    <property type="term" value="F:long-chain fatty acyl-CoA hydrolase activity"/>
    <property type="evidence" value="ECO:0007669"/>
    <property type="project" value="TreeGrafter"/>
</dbReference>
<name>A0A151AC25_9EURY</name>
<feature type="domain" description="HotDog ACOT-type" evidence="2">
    <location>
        <begin position="5"/>
        <end position="117"/>
    </location>
</feature>
<dbReference type="InterPro" id="IPR033120">
    <property type="entry name" value="HOTDOG_ACOT"/>
</dbReference>
<keyword evidence="1" id="KW-0378">Hydrolase</keyword>
<dbReference type="InterPro" id="IPR029069">
    <property type="entry name" value="HotDog_dom_sf"/>
</dbReference>
<evidence type="ECO:0000256" key="1">
    <source>
        <dbReference type="ARBA" id="ARBA00022801"/>
    </source>
</evidence>
<organism evidence="3 4">
    <name type="scientific">Halalkalicoccus paucihalophilus</name>
    <dbReference type="NCBI Taxonomy" id="1008153"/>
    <lineage>
        <taxon>Archaea</taxon>
        <taxon>Methanobacteriati</taxon>
        <taxon>Methanobacteriota</taxon>
        <taxon>Stenosarchaea group</taxon>
        <taxon>Halobacteria</taxon>
        <taxon>Halobacteriales</taxon>
        <taxon>Halococcaceae</taxon>
        <taxon>Halalkalicoccus</taxon>
    </lineage>
</organism>
<dbReference type="EMBL" id="LTAZ01000007">
    <property type="protein sequence ID" value="KYH25153.1"/>
    <property type="molecule type" value="Genomic_DNA"/>
</dbReference>
<dbReference type="PROSITE" id="PS51770">
    <property type="entry name" value="HOTDOG_ACOT"/>
    <property type="match status" value="1"/>
</dbReference>
<keyword evidence="4" id="KW-1185">Reference proteome</keyword>
<dbReference type="Proteomes" id="UP000075321">
    <property type="component" value="Unassembled WGS sequence"/>
</dbReference>
<dbReference type="AlphaFoldDB" id="A0A151AC25"/>
<evidence type="ECO:0000313" key="4">
    <source>
        <dbReference type="Proteomes" id="UP000075321"/>
    </source>
</evidence>
<dbReference type="Gene3D" id="3.10.129.10">
    <property type="entry name" value="Hotdog Thioesterase"/>
    <property type="match status" value="1"/>
</dbReference>
<dbReference type="CDD" id="cd03442">
    <property type="entry name" value="BFIT_BACH"/>
    <property type="match status" value="1"/>
</dbReference>
<sequence length="145" mass="16039">MVTLSETRIENRYRVQPNHANNYKSLHGGTLMKWMDEVGAMSAMRFAGESCVTAGVTELNFQQPVPIGESARIEAYAYDAGRTSVRVRIRAWREEPRTGEATLTTEAAFTFVAIDADGSPVAVPEIEVETDEERTLRDAGRAAED</sequence>
<comment type="caution">
    <text evidence="3">The sequence shown here is derived from an EMBL/GenBank/DDBJ whole genome shotgun (WGS) entry which is preliminary data.</text>
</comment>
<proteinExistence type="predicted"/>
<dbReference type="InterPro" id="IPR006683">
    <property type="entry name" value="Thioestr_dom"/>
</dbReference>
<dbReference type="OrthoDB" id="15030at2157"/>
<dbReference type="GO" id="GO:0009062">
    <property type="term" value="P:fatty acid catabolic process"/>
    <property type="evidence" value="ECO:0007669"/>
    <property type="project" value="TreeGrafter"/>
</dbReference>
<dbReference type="PATRIC" id="fig|1008153.3.peg.2795"/>
<dbReference type="PANTHER" id="PTHR11049:SF24">
    <property type="entry name" value="CYTOSOLIC ACYL COENZYME A THIOESTER HYDROLASE"/>
    <property type="match status" value="1"/>
</dbReference>
<evidence type="ECO:0000313" key="3">
    <source>
        <dbReference type="EMBL" id="KYH25153.1"/>
    </source>
</evidence>
<dbReference type="PANTHER" id="PTHR11049">
    <property type="entry name" value="ACYL COENZYME A THIOESTER HYDROLASE"/>
    <property type="match status" value="1"/>
</dbReference>
<protein>
    <submittedName>
        <fullName evidence="3">Acyl-CoA esterase</fullName>
    </submittedName>
</protein>
<dbReference type="RefSeq" id="WP_066383470.1">
    <property type="nucleotide sequence ID" value="NZ_LTAZ01000007.1"/>
</dbReference>
<dbReference type="GO" id="GO:0006637">
    <property type="term" value="P:acyl-CoA metabolic process"/>
    <property type="evidence" value="ECO:0007669"/>
    <property type="project" value="TreeGrafter"/>
</dbReference>
<dbReference type="GO" id="GO:0005829">
    <property type="term" value="C:cytosol"/>
    <property type="evidence" value="ECO:0007669"/>
    <property type="project" value="TreeGrafter"/>
</dbReference>
<gene>
    <name evidence="3" type="ORF">HAPAU_27370</name>
</gene>
<dbReference type="SUPFAM" id="SSF54637">
    <property type="entry name" value="Thioesterase/thiol ester dehydrase-isomerase"/>
    <property type="match status" value="1"/>
</dbReference>
<accession>A0A151AC25</accession>
<reference evidence="3 4" key="1">
    <citation type="submission" date="2016-02" db="EMBL/GenBank/DDBJ databases">
        <title>Genome sequence of Halalkalicoccus paucihalophilus DSM 24557.</title>
        <authorList>
            <person name="Poehlein A."/>
            <person name="Daniel R."/>
        </authorList>
    </citation>
    <scope>NUCLEOTIDE SEQUENCE [LARGE SCALE GENOMIC DNA]</scope>
    <source>
        <strain evidence="3 4">DSM 24557</strain>
    </source>
</reference>
<dbReference type="Pfam" id="PF03061">
    <property type="entry name" value="4HBT"/>
    <property type="match status" value="1"/>
</dbReference>